<dbReference type="GO" id="GO:0016740">
    <property type="term" value="F:transferase activity"/>
    <property type="evidence" value="ECO:0007669"/>
    <property type="project" value="UniProtKB-KW"/>
</dbReference>
<keyword evidence="6" id="KW-0067">ATP-binding</keyword>
<evidence type="ECO:0000256" key="6">
    <source>
        <dbReference type="HAMAP-Rule" id="MF_00122"/>
    </source>
</evidence>
<dbReference type="GO" id="GO:0070681">
    <property type="term" value="P:glutaminyl-tRNAGln biosynthesis via transamidation"/>
    <property type="evidence" value="ECO:0007669"/>
    <property type="project" value="TreeGrafter"/>
</dbReference>
<keyword evidence="6" id="KW-0648">Protein biosynthesis</keyword>
<keyword evidence="8" id="KW-1185">Reference proteome</keyword>
<comment type="catalytic activity">
    <reaction evidence="5 6">
        <text>L-glutamyl-tRNA(Gln) + L-glutamine + ATP + H2O = L-glutaminyl-tRNA(Gln) + L-glutamate + ADP + phosphate + H(+)</text>
        <dbReference type="Rhea" id="RHEA:17521"/>
        <dbReference type="Rhea" id="RHEA-COMP:9681"/>
        <dbReference type="Rhea" id="RHEA-COMP:9684"/>
        <dbReference type="ChEBI" id="CHEBI:15377"/>
        <dbReference type="ChEBI" id="CHEBI:15378"/>
        <dbReference type="ChEBI" id="CHEBI:29985"/>
        <dbReference type="ChEBI" id="CHEBI:30616"/>
        <dbReference type="ChEBI" id="CHEBI:43474"/>
        <dbReference type="ChEBI" id="CHEBI:58359"/>
        <dbReference type="ChEBI" id="CHEBI:78520"/>
        <dbReference type="ChEBI" id="CHEBI:78521"/>
        <dbReference type="ChEBI" id="CHEBI:456216"/>
    </reaction>
</comment>
<gene>
    <name evidence="6 7" type="primary">gatC</name>
    <name evidence="7" type="ORF">E5Z56_07275</name>
</gene>
<comment type="subunit">
    <text evidence="2 6">Heterotrimer of A, B and C subunits.</text>
</comment>
<dbReference type="PANTHER" id="PTHR15004">
    <property type="entry name" value="GLUTAMYL-TRNA(GLN) AMIDOTRANSFERASE SUBUNIT C, MITOCHONDRIAL"/>
    <property type="match status" value="1"/>
</dbReference>
<name>A0A4P8XWU6_9FIRM</name>
<keyword evidence="6" id="KW-0436">Ligase</keyword>
<dbReference type="PANTHER" id="PTHR15004:SF0">
    <property type="entry name" value="GLUTAMYL-TRNA(GLN) AMIDOTRANSFERASE SUBUNIT C, MITOCHONDRIAL"/>
    <property type="match status" value="1"/>
</dbReference>
<organism evidence="7 8">
    <name type="scientific">Ruminococcus bovis</name>
    <dbReference type="NCBI Taxonomy" id="2564099"/>
    <lineage>
        <taxon>Bacteria</taxon>
        <taxon>Bacillati</taxon>
        <taxon>Bacillota</taxon>
        <taxon>Clostridia</taxon>
        <taxon>Eubacteriales</taxon>
        <taxon>Oscillospiraceae</taxon>
        <taxon>Ruminococcus</taxon>
    </lineage>
</organism>
<evidence type="ECO:0000256" key="5">
    <source>
        <dbReference type="ARBA" id="ARBA00047913"/>
    </source>
</evidence>
<dbReference type="RefSeq" id="WP_022504784.1">
    <property type="nucleotide sequence ID" value="NZ_CP039381.1"/>
</dbReference>
<accession>A0A4P8XWU6</accession>
<dbReference type="EC" id="6.3.5.-" evidence="6"/>
<dbReference type="NCBIfam" id="TIGR00135">
    <property type="entry name" value="gatC"/>
    <property type="match status" value="1"/>
</dbReference>
<comment type="similarity">
    <text evidence="1 6">Belongs to the GatC family.</text>
</comment>
<dbReference type="GO" id="GO:0006450">
    <property type="term" value="P:regulation of translational fidelity"/>
    <property type="evidence" value="ECO:0007669"/>
    <property type="project" value="InterPro"/>
</dbReference>
<dbReference type="HAMAP" id="MF_00122">
    <property type="entry name" value="GatC"/>
    <property type="match status" value="1"/>
</dbReference>
<dbReference type="GO" id="GO:0005524">
    <property type="term" value="F:ATP binding"/>
    <property type="evidence" value="ECO:0007669"/>
    <property type="project" value="UniProtKB-KW"/>
</dbReference>
<dbReference type="Pfam" id="PF02686">
    <property type="entry name" value="GatC"/>
    <property type="match status" value="1"/>
</dbReference>
<comment type="function">
    <text evidence="3 6">Allows the formation of correctly charged Asn-tRNA(Asn) or Gln-tRNA(Gln) through the transamidation of misacylated Asp-tRNA(Asn) or Glu-tRNA(Gln) in organisms which lack either or both of asparaginyl-tRNA or glutaminyl-tRNA synthetases. The reaction takes place in the presence of glutamine and ATP through an activated phospho-Asp-tRNA(Asn) or phospho-Glu-tRNA(Gln).</text>
</comment>
<evidence type="ECO:0000313" key="8">
    <source>
        <dbReference type="Proteomes" id="UP000301475"/>
    </source>
</evidence>
<dbReference type="OrthoDB" id="9813938at2"/>
<dbReference type="SUPFAM" id="SSF141000">
    <property type="entry name" value="Glu-tRNAGln amidotransferase C subunit"/>
    <property type="match status" value="1"/>
</dbReference>
<dbReference type="GO" id="GO:0050567">
    <property type="term" value="F:glutaminyl-tRNA synthase (glutamine-hydrolyzing) activity"/>
    <property type="evidence" value="ECO:0007669"/>
    <property type="project" value="UniProtKB-UniRule"/>
</dbReference>
<keyword evidence="6" id="KW-0547">Nucleotide-binding</keyword>
<reference evidence="7 8" key="1">
    <citation type="submission" date="2019-04" db="EMBL/GenBank/DDBJ databases">
        <authorList>
            <person name="Embree M."/>
            <person name="Gaffney J.R."/>
        </authorList>
    </citation>
    <scope>NUCLEOTIDE SEQUENCE [LARGE SCALE GENOMIC DNA]</scope>
    <source>
        <strain evidence="7 8">JE7A12</strain>
    </source>
</reference>
<dbReference type="AlphaFoldDB" id="A0A4P8XWU6"/>
<dbReference type="Gene3D" id="1.10.20.60">
    <property type="entry name" value="Glu-tRNAGln amidotransferase C subunit, N-terminal domain"/>
    <property type="match status" value="1"/>
</dbReference>
<sequence>MITREDVENIALLSKLFVPEEEMDSLTESMQEIVSFADTINNADTEGVEFDNINNLSNVFREDVVKPSLPTEEILKNAPEQGEDHFLVRNHA</sequence>
<evidence type="ECO:0000256" key="4">
    <source>
        <dbReference type="ARBA" id="ARBA00047380"/>
    </source>
</evidence>
<evidence type="ECO:0000256" key="1">
    <source>
        <dbReference type="ARBA" id="ARBA00010757"/>
    </source>
</evidence>
<proteinExistence type="inferred from homology"/>
<dbReference type="GO" id="GO:0050566">
    <property type="term" value="F:asparaginyl-tRNA synthase (glutamine-hydrolyzing) activity"/>
    <property type="evidence" value="ECO:0007669"/>
    <property type="project" value="RHEA"/>
</dbReference>
<evidence type="ECO:0000256" key="3">
    <source>
        <dbReference type="ARBA" id="ARBA00024799"/>
    </source>
</evidence>
<dbReference type="InterPro" id="IPR003837">
    <property type="entry name" value="GatC"/>
</dbReference>
<comment type="catalytic activity">
    <reaction evidence="4 6">
        <text>L-aspartyl-tRNA(Asn) + L-glutamine + ATP + H2O = L-asparaginyl-tRNA(Asn) + L-glutamate + ADP + phosphate + 2 H(+)</text>
        <dbReference type="Rhea" id="RHEA:14513"/>
        <dbReference type="Rhea" id="RHEA-COMP:9674"/>
        <dbReference type="Rhea" id="RHEA-COMP:9677"/>
        <dbReference type="ChEBI" id="CHEBI:15377"/>
        <dbReference type="ChEBI" id="CHEBI:15378"/>
        <dbReference type="ChEBI" id="CHEBI:29985"/>
        <dbReference type="ChEBI" id="CHEBI:30616"/>
        <dbReference type="ChEBI" id="CHEBI:43474"/>
        <dbReference type="ChEBI" id="CHEBI:58359"/>
        <dbReference type="ChEBI" id="CHEBI:78515"/>
        <dbReference type="ChEBI" id="CHEBI:78516"/>
        <dbReference type="ChEBI" id="CHEBI:456216"/>
    </reaction>
</comment>
<dbReference type="EMBL" id="CP039381">
    <property type="protein sequence ID" value="QCT07172.1"/>
    <property type="molecule type" value="Genomic_DNA"/>
</dbReference>
<dbReference type="InterPro" id="IPR036113">
    <property type="entry name" value="Asp/Glu-ADT_sf_sub_c"/>
</dbReference>
<protein>
    <recommendedName>
        <fullName evidence="6">Aspartyl/glutamyl-tRNA(Asn/Gln) amidotransferase subunit C</fullName>
        <shortName evidence="6">Asp/Glu-ADT subunit C</shortName>
        <ecNumber evidence="6">6.3.5.-</ecNumber>
    </recommendedName>
</protein>
<dbReference type="GO" id="GO:0006412">
    <property type="term" value="P:translation"/>
    <property type="evidence" value="ECO:0007669"/>
    <property type="project" value="UniProtKB-UniRule"/>
</dbReference>
<evidence type="ECO:0000313" key="7">
    <source>
        <dbReference type="EMBL" id="QCT07172.1"/>
    </source>
</evidence>
<dbReference type="Proteomes" id="UP000301475">
    <property type="component" value="Chromosome"/>
</dbReference>
<dbReference type="KEGG" id="ruj:E5Z56_07275"/>
<keyword evidence="7" id="KW-0808">Transferase</keyword>
<evidence type="ECO:0000256" key="2">
    <source>
        <dbReference type="ARBA" id="ARBA00011123"/>
    </source>
</evidence>